<dbReference type="Proteomes" id="UP000236729">
    <property type="component" value="Unassembled WGS sequence"/>
</dbReference>
<dbReference type="InterPro" id="IPR004401">
    <property type="entry name" value="YbaB/EbfC"/>
</dbReference>
<evidence type="ECO:0008006" key="6">
    <source>
        <dbReference type="Google" id="ProtNLM"/>
    </source>
</evidence>
<proteinExistence type="predicted"/>
<dbReference type="EMBL" id="FNVB01000004">
    <property type="protein sequence ID" value="SEG71853.1"/>
    <property type="molecule type" value="Genomic_DNA"/>
</dbReference>
<dbReference type="Gene3D" id="3.30.1310.10">
    <property type="entry name" value="Nucleoid-associated protein YbaB-like domain"/>
    <property type="match status" value="1"/>
</dbReference>
<evidence type="ECO:0000256" key="1">
    <source>
        <dbReference type="SAM" id="MobiDB-lite"/>
    </source>
</evidence>
<evidence type="ECO:0000313" key="4">
    <source>
        <dbReference type="Proteomes" id="UP000199690"/>
    </source>
</evidence>
<dbReference type="Pfam" id="PF02575">
    <property type="entry name" value="YbaB_DNA_bd"/>
    <property type="match status" value="1"/>
</dbReference>
<dbReference type="GO" id="GO:0003677">
    <property type="term" value="F:DNA binding"/>
    <property type="evidence" value="ECO:0007669"/>
    <property type="project" value="InterPro"/>
</dbReference>
<evidence type="ECO:0000313" key="5">
    <source>
        <dbReference type="Proteomes" id="UP000236729"/>
    </source>
</evidence>
<accession>A0A1I1ISG0</accession>
<reference evidence="2" key="2">
    <citation type="submission" date="2016-10" db="EMBL/GenBank/DDBJ databases">
        <authorList>
            <person name="de Groot N.N."/>
        </authorList>
    </citation>
    <scope>NUCLEOTIDE SEQUENCE [LARGE SCALE GENOMIC DNA]</scope>
    <source>
        <strain evidence="2">ATCC 20501</strain>
    </source>
</reference>
<dbReference type="RefSeq" id="WP_093345797.1">
    <property type="nucleotide sequence ID" value="NZ_FNVB01000004.1"/>
</dbReference>
<sequence>MSFETEARVAELMKKIERKVEMAAQNPEAVVYGRFEGTSSSGVVTAWVDAVGRVERVSLAAGSAQEGSEQFLADQFMDAISRAKAAAENLGMEEGAQSEPPAHPAPAPTPENWQSEEPWDEGGSFLR</sequence>
<protein>
    <recommendedName>
        <fullName evidence="6">YbaB/EbfC DNA-binding family protein</fullName>
    </recommendedName>
</protein>
<feature type="region of interest" description="Disordered" evidence="1">
    <location>
        <begin position="86"/>
        <end position="127"/>
    </location>
</feature>
<evidence type="ECO:0000313" key="2">
    <source>
        <dbReference type="EMBL" id="SEG71853.1"/>
    </source>
</evidence>
<accession>A0A1H6CGC3</accession>
<dbReference type="SUPFAM" id="SSF82607">
    <property type="entry name" value="YbaB-like"/>
    <property type="match status" value="1"/>
</dbReference>
<dbReference type="EMBL" id="FOME01000001">
    <property type="protein sequence ID" value="SFC39156.1"/>
    <property type="molecule type" value="Genomic_DNA"/>
</dbReference>
<name>A0A1H6CGC3_9PSEU</name>
<dbReference type="Proteomes" id="UP000199690">
    <property type="component" value="Unassembled WGS sequence"/>
</dbReference>
<keyword evidence="4" id="KW-1185">Reference proteome</keyword>
<evidence type="ECO:0000313" key="3">
    <source>
        <dbReference type="EMBL" id="SFC39156.1"/>
    </source>
</evidence>
<gene>
    <name evidence="2" type="ORF">SAMN02982929_03399</name>
    <name evidence="3" type="ORF">SAMN05216506_101641</name>
</gene>
<dbReference type="InterPro" id="IPR036894">
    <property type="entry name" value="YbaB-like_sf"/>
</dbReference>
<dbReference type="AlphaFoldDB" id="A0A1H6CGC3"/>
<reference evidence="4 5" key="1">
    <citation type="submission" date="2016-10" db="EMBL/GenBank/DDBJ databases">
        <authorList>
            <person name="Varghese N."/>
            <person name="Submissions S."/>
        </authorList>
    </citation>
    <scope>NUCLEOTIDE SEQUENCE [LARGE SCALE GENOMIC DNA]</scope>
    <source>
        <strain evidence="5">ATCC 20501</strain>
        <strain evidence="3 4">CGMCC 4.3529</strain>
    </source>
</reference>
<organism evidence="2 5">
    <name type="scientific">Saccharopolyspora kobensis</name>
    <dbReference type="NCBI Taxonomy" id="146035"/>
    <lineage>
        <taxon>Bacteria</taxon>
        <taxon>Bacillati</taxon>
        <taxon>Actinomycetota</taxon>
        <taxon>Actinomycetes</taxon>
        <taxon>Pseudonocardiales</taxon>
        <taxon>Pseudonocardiaceae</taxon>
        <taxon>Saccharopolyspora</taxon>
    </lineage>
</organism>